<keyword evidence="2" id="KW-1185">Reference proteome</keyword>
<sequence>MHGNPTRVHRKREEILKRNSLIFISYSRKPQSPPISWNLNNVSGALPIIDFYEEIAFKLLSRTNLSIRLPCGNKVLSHVDALPVGATAVISNVGRAP</sequence>
<dbReference type="Proteomes" id="UP001381693">
    <property type="component" value="Unassembled WGS sequence"/>
</dbReference>
<comment type="caution">
    <text evidence="1">The sequence shown here is derived from an EMBL/GenBank/DDBJ whole genome shotgun (WGS) entry which is preliminary data.</text>
</comment>
<protein>
    <submittedName>
        <fullName evidence="1">Uncharacterized protein</fullName>
    </submittedName>
</protein>
<accession>A0AAN9AFM0</accession>
<organism evidence="1 2">
    <name type="scientific">Halocaridina rubra</name>
    <name type="common">Hawaiian red shrimp</name>
    <dbReference type="NCBI Taxonomy" id="373956"/>
    <lineage>
        <taxon>Eukaryota</taxon>
        <taxon>Metazoa</taxon>
        <taxon>Ecdysozoa</taxon>
        <taxon>Arthropoda</taxon>
        <taxon>Crustacea</taxon>
        <taxon>Multicrustacea</taxon>
        <taxon>Malacostraca</taxon>
        <taxon>Eumalacostraca</taxon>
        <taxon>Eucarida</taxon>
        <taxon>Decapoda</taxon>
        <taxon>Pleocyemata</taxon>
        <taxon>Caridea</taxon>
        <taxon>Atyoidea</taxon>
        <taxon>Atyidae</taxon>
        <taxon>Halocaridina</taxon>
    </lineage>
</organism>
<evidence type="ECO:0000313" key="2">
    <source>
        <dbReference type="Proteomes" id="UP001381693"/>
    </source>
</evidence>
<dbReference type="EMBL" id="JAXCGZ010002289">
    <property type="protein sequence ID" value="KAK7084082.1"/>
    <property type="molecule type" value="Genomic_DNA"/>
</dbReference>
<reference evidence="1 2" key="1">
    <citation type="submission" date="2023-11" db="EMBL/GenBank/DDBJ databases">
        <title>Halocaridina rubra genome assembly.</title>
        <authorList>
            <person name="Smith C."/>
        </authorList>
    </citation>
    <scope>NUCLEOTIDE SEQUENCE [LARGE SCALE GENOMIC DNA]</scope>
    <source>
        <strain evidence="1">EP-1</strain>
        <tissue evidence="1">Whole</tissue>
    </source>
</reference>
<evidence type="ECO:0000313" key="1">
    <source>
        <dbReference type="EMBL" id="KAK7084082.1"/>
    </source>
</evidence>
<gene>
    <name evidence="1" type="ORF">SK128_019676</name>
</gene>
<name>A0AAN9AFM0_HALRR</name>
<dbReference type="AlphaFoldDB" id="A0AAN9AFM0"/>
<proteinExistence type="predicted"/>